<organism evidence="2 3">
    <name type="scientific">Lysobacter gummosus</name>
    <dbReference type="NCBI Taxonomy" id="262324"/>
    <lineage>
        <taxon>Bacteria</taxon>
        <taxon>Pseudomonadati</taxon>
        <taxon>Pseudomonadota</taxon>
        <taxon>Gammaproteobacteria</taxon>
        <taxon>Lysobacterales</taxon>
        <taxon>Lysobacteraceae</taxon>
        <taxon>Lysobacter</taxon>
    </lineage>
</organism>
<sequence>MKLWKKIAIATAMVIGVSFLVPDFTEESAQADENVVALKLNRSGDRLLLRTVRQDYEFALPANRLNDLQPPLLSAQREALLGLGNLSLGVLRVEPAGVTGSLQIRIGGYDPSLQETKTVLSEDDRHALAELGFKPSNGNMVGDIEPSLYMAWRADLRGRKRPAAQAQNRDQVFAGADLTSLAPSQVRVVEAIDEETLARNRRLNQIFRPLTMVREAVTVIVIVPFLLLTGFTPGR</sequence>
<reference evidence="2 3" key="1">
    <citation type="submission" date="2022-03" db="EMBL/GenBank/DDBJ databases">
        <title>Complete genome sequence of Lysobacter capsici VKM B-2533 and Lysobacter gummosus 10.1.1, promising sources of lytic agents.</title>
        <authorList>
            <person name="Tarlachkov S.V."/>
            <person name="Kudryakova I.V."/>
            <person name="Afoshin A.S."/>
            <person name="Leontyevskaya E.A."/>
            <person name="Leontyevskaya N.V."/>
        </authorList>
    </citation>
    <scope>NUCLEOTIDE SEQUENCE [LARGE SCALE GENOMIC DNA]</scope>
    <source>
        <strain evidence="2 3">10.1.1</strain>
    </source>
</reference>
<dbReference type="EMBL" id="CP093547">
    <property type="protein sequence ID" value="UNP31045.1"/>
    <property type="molecule type" value="Genomic_DNA"/>
</dbReference>
<evidence type="ECO:0000313" key="3">
    <source>
        <dbReference type="Proteomes" id="UP000829194"/>
    </source>
</evidence>
<dbReference type="RefSeq" id="WP_057942220.1">
    <property type="nucleotide sequence ID" value="NZ_CP011131.1"/>
</dbReference>
<feature type="transmembrane region" description="Helical" evidence="1">
    <location>
        <begin position="212"/>
        <end position="231"/>
    </location>
</feature>
<keyword evidence="1" id="KW-1133">Transmembrane helix</keyword>
<evidence type="ECO:0000313" key="2">
    <source>
        <dbReference type="EMBL" id="UNP31045.1"/>
    </source>
</evidence>
<name>A0ABY3XHB9_9GAMM</name>
<evidence type="ECO:0008006" key="4">
    <source>
        <dbReference type="Google" id="ProtNLM"/>
    </source>
</evidence>
<evidence type="ECO:0000256" key="1">
    <source>
        <dbReference type="SAM" id="Phobius"/>
    </source>
</evidence>
<proteinExistence type="predicted"/>
<keyword evidence="3" id="KW-1185">Reference proteome</keyword>
<protein>
    <recommendedName>
        <fullName evidence="4">Transmembrane protein</fullName>
    </recommendedName>
</protein>
<gene>
    <name evidence="2" type="ORF">MOV92_07310</name>
</gene>
<keyword evidence="1" id="KW-0812">Transmembrane</keyword>
<keyword evidence="1" id="KW-0472">Membrane</keyword>
<accession>A0ABY3XHB9</accession>
<dbReference type="Proteomes" id="UP000829194">
    <property type="component" value="Chromosome"/>
</dbReference>